<dbReference type="GO" id="GO:0008137">
    <property type="term" value="F:NADH dehydrogenase (ubiquinone) activity"/>
    <property type="evidence" value="ECO:0007669"/>
    <property type="project" value="InterPro"/>
</dbReference>
<evidence type="ECO:0000259" key="9">
    <source>
        <dbReference type="Pfam" id="PF00361"/>
    </source>
</evidence>
<dbReference type="GeneID" id="64407006"/>
<feature type="transmembrane region" description="Helical" evidence="8">
    <location>
        <begin position="293"/>
        <end position="314"/>
    </location>
</feature>
<organism evidence="11 12">
    <name type="scientific">Arachnia propionica</name>
    <dbReference type="NCBI Taxonomy" id="1750"/>
    <lineage>
        <taxon>Bacteria</taxon>
        <taxon>Bacillati</taxon>
        <taxon>Actinomycetota</taxon>
        <taxon>Actinomycetes</taxon>
        <taxon>Propionibacteriales</taxon>
        <taxon>Propionibacteriaceae</taxon>
        <taxon>Arachnia</taxon>
    </lineage>
</organism>
<feature type="transmembrane region" description="Helical" evidence="8">
    <location>
        <begin position="263"/>
        <end position="281"/>
    </location>
</feature>
<keyword evidence="6 8" id="KW-0472">Membrane</keyword>
<feature type="transmembrane region" description="Helical" evidence="8">
    <location>
        <begin position="159"/>
        <end position="182"/>
    </location>
</feature>
<evidence type="ECO:0000256" key="5">
    <source>
        <dbReference type="ARBA" id="ARBA00022989"/>
    </source>
</evidence>
<keyword evidence="4 7" id="KW-0812">Transmembrane</keyword>
<feature type="transmembrane region" description="Helical" evidence="8">
    <location>
        <begin position="464"/>
        <end position="484"/>
    </location>
</feature>
<evidence type="ECO:0000313" key="10">
    <source>
        <dbReference type="EMBL" id="QUC09772.1"/>
    </source>
</evidence>
<dbReference type="AlphaFoldDB" id="A0A3N4CY30"/>
<dbReference type="OrthoDB" id="9768329at2"/>
<feature type="transmembrane region" description="Helical" evidence="8">
    <location>
        <begin position="361"/>
        <end position="378"/>
    </location>
</feature>
<dbReference type="PANTHER" id="PTHR42703:SF1">
    <property type="entry name" value="NA(+)_H(+) ANTIPORTER SUBUNIT D1"/>
    <property type="match status" value="1"/>
</dbReference>
<dbReference type="EMBL" id="LR134406">
    <property type="protein sequence ID" value="VEH70242.1"/>
    <property type="molecule type" value="Genomic_DNA"/>
</dbReference>
<reference evidence="10" key="2">
    <citation type="submission" date="2021-03" db="EMBL/GenBank/DDBJ databases">
        <title>Human Oral Microbial Genomes.</title>
        <authorList>
            <person name="Johnston C.D."/>
            <person name="Chen T."/>
            <person name="Dewhirst F.E."/>
        </authorList>
    </citation>
    <scope>NUCLEOTIDE SEQUENCE</scope>
    <source>
        <strain evidence="10">F0714</strain>
    </source>
</reference>
<reference evidence="11 12" key="1">
    <citation type="submission" date="2018-12" db="EMBL/GenBank/DDBJ databases">
        <authorList>
            <consortium name="Pathogen Informatics"/>
        </authorList>
    </citation>
    <scope>NUCLEOTIDE SEQUENCE [LARGE SCALE GENOMIC DNA]</scope>
    <source>
        <strain evidence="11 12">NCTC12967</strain>
    </source>
</reference>
<feature type="transmembrane region" description="Helical" evidence="8">
    <location>
        <begin position="70"/>
        <end position="99"/>
    </location>
</feature>
<evidence type="ECO:0000313" key="12">
    <source>
        <dbReference type="Proteomes" id="UP000273044"/>
    </source>
</evidence>
<keyword evidence="5 8" id="KW-1133">Transmembrane helix</keyword>
<dbReference type="Proteomes" id="UP000273044">
    <property type="component" value="Chromosome"/>
</dbReference>
<dbReference type="GO" id="GO:0042773">
    <property type="term" value="P:ATP synthesis coupled electron transport"/>
    <property type="evidence" value="ECO:0007669"/>
    <property type="project" value="InterPro"/>
</dbReference>
<keyword evidence="12" id="KW-1185">Reference proteome</keyword>
<feature type="transmembrane region" description="Helical" evidence="8">
    <location>
        <begin position="31"/>
        <end position="50"/>
    </location>
</feature>
<dbReference type="Pfam" id="PF00361">
    <property type="entry name" value="Proton_antipo_M"/>
    <property type="match status" value="1"/>
</dbReference>
<evidence type="ECO:0000256" key="6">
    <source>
        <dbReference type="ARBA" id="ARBA00023136"/>
    </source>
</evidence>
<dbReference type="OMA" id="NAWAPDA"/>
<protein>
    <submittedName>
        <fullName evidence="10">Monovalent cation/H+ antiporter subunit D family protein</fullName>
    </submittedName>
    <submittedName>
        <fullName evidence="11">Multiple resistance and pH homeostasis protein D</fullName>
    </submittedName>
</protein>
<comment type="subcellular location">
    <subcellularLocation>
        <location evidence="1">Cell membrane</location>
        <topology evidence="1">Multi-pass membrane protein</topology>
    </subcellularLocation>
    <subcellularLocation>
        <location evidence="7">Membrane</location>
        <topology evidence="7">Multi-pass membrane protein</topology>
    </subcellularLocation>
</comment>
<evidence type="ECO:0000313" key="11">
    <source>
        <dbReference type="EMBL" id="VEH70242.1"/>
    </source>
</evidence>
<evidence type="ECO:0000256" key="1">
    <source>
        <dbReference type="ARBA" id="ARBA00004651"/>
    </source>
</evidence>
<feature type="transmembrane region" description="Helical" evidence="8">
    <location>
        <begin position="230"/>
        <end position="251"/>
    </location>
</feature>
<evidence type="ECO:0000256" key="4">
    <source>
        <dbReference type="ARBA" id="ARBA00022692"/>
    </source>
</evidence>
<dbReference type="Proteomes" id="UP000677180">
    <property type="component" value="Chromosome"/>
</dbReference>
<sequence length="506" mass="53381">MNSAILPLFVAVPLLSAGVTVLLRGPVVQRIVLLLVSSATLIGGAALLVFHQNTPALAHSIGSYKQKMGIVFVSDTLSALLLVVTAFLTMVSGIFLMLTKEDRYRFVVPLILLLNTGVNGALLTGDLFNLFVWVEVMLLPSYALIAVTGSWRRLGIGRMFVIVNIVTSTILVMGVGLLYGAIGSVNLAALAGKGGDPQVSLATSIILFALLVKGGVVPVHGWLPRAYPATSAGIMSLFAGIHTKVGIYAAYRVYATVFDGPAPWLPVLTAVVVATIVVGAFSTFGESRIRGSLAFQMVTGVGQILIGLVVLTEFSVAAGLFYMVHHMITMAGLVLASGAVENVYGSGRFDRLSGLMRRDPWLAATFAIGLASLVGLPPTSGLWGKVGLLGASAQADPVTGWLLMGCVALASVASLMALQRLWREAFWGAPMKNYLPDDPTTSRGVPTPIADDAKVSWRMLWPSTLLIGISVLLFFGVGWVWPLFESAAHGLIDVSAYVASVDAVSE</sequence>
<feature type="transmembrane region" description="Helical" evidence="8">
    <location>
        <begin position="130"/>
        <end position="147"/>
    </location>
</feature>
<evidence type="ECO:0000256" key="7">
    <source>
        <dbReference type="RuleBase" id="RU000320"/>
    </source>
</evidence>
<comment type="similarity">
    <text evidence="2">Belongs to the CPA3 antiporters (TC 2.A.63) subunit D family.</text>
</comment>
<feature type="domain" description="NADH:quinone oxidoreductase/Mrp antiporter transmembrane" evidence="9">
    <location>
        <begin position="125"/>
        <end position="406"/>
    </location>
</feature>
<gene>
    <name evidence="11" type="primary">mrpD</name>
    <name evidence="10" type="ORF">J5A53_07880</name>
    <name evidence="11" type="ORF">NCTC12967_01535</name>
</gene>
<keyword evidence="3" id="KW-1003">Cell membrane</keyword>
<feature type="transmembrane region" description="Helical" evidence="8">
    <location>
        <begin position="320"/>
        <end position="340"/>
    </location>
</feature>
<dbReference type="PANTHER" id="PTHR42703">
    <property type="entry name" value="NADH DEHYDROGENASE"/>
    <property type="match status" value="1"/>
</dbReference>
<feature type="transmembrane region" description="Helical" evidence="8">
    <location>
        <begin position="398"/>
        <end position="418"/>
    </location>
</feature>
<proteinExistence type="inferred from homology"/>
<dbReference type="InterPro" id="IPR001750">
    <property type="entry name" value="ND/Mrp_TM"/>
</dbReference>
<evidence type="ECO:0000256" key="3">
    <source>
        <dbReference type="ARBA" id="ARBA00022475"/>
    </source>
</evidence>
<dbReference type="InterPro" id="IPR003918">
    <property type="entry name" value="NADH_UbQ_OxRdtase"/>
</dbReference>
<dbReference type="RefSeq" id="WP_014846617.1">
    <property type="nucleotide sequence ID" value="NZ_CAUVFS010000001.1"/>
</dbReference>
<feature type="transmembrane region" description="Helical" evidence="8">
    <location>
        <begin position="202"/>
        <end position="223"/>
    </location>
</feature>
<name>A0A3N4CY30_9ACTN</name>
<dbReference type="PRINTS" id="PR01437">
    <property type="entry name" value="NUOXDRDTASE4"/>
</dbReference>
<dbReference type="GO" id="GO:0005886">
    <property type="term" value="C:plasma membrane"/>
    <property type="evidence" value="ECO:0007669"/>
    <property type="project" value="UniProtKB-SubCell"/>
</dbReference>
<feature type="transmembrane region" description="Helical" evidence="8">
    <location>
        <begin position="6"/>
        <end position="24"/>
    </location>
</feature>
<evidence type="ECO:0000256" key="2">
    <source>
        <dbReference type="ARBA" id="ARBA00005346"/>
    </source>
</evidence>
<dbReference type="EMBL" id="CP072385">
    <property type="protein sequence ID" value="QUC09772.1"/>
    <property type="molecule type" value="Genomic_DNA"/>
</dbReference>
<dbReference type="InterPro" id="IPR050586">
    <property type="entry name" value="CPA3_Na-H_Antiporter_D"/>
</dbReference>
<accession>A0A3N4CY30</accession>
<evidence type="ECO:0000256" key="8">
    <source>
        <dbReference type="SAM" id="Phobius"/>
    </source>
</evidence>
<feature type="transmembrane region" description="Helical" evidence="8">
    <location>
        <begin position="106"/>
        <end position="124"/>
    </location>
</feature>